<keyword evidence="3" id="KW-1185">Reference proteome</keyword>
<feature type="transmembrane region" description="Helical" evidence="1">
    <location>
        <begin position="33"/>
        <end position="52"/>
    </location>
</feature>
<keyword evidence="1" id="KW-1133">Transmembrane helix</keyword>
<dbReference type="Proteomes" id="UP000242219">
    <property type="component" value="Unassembled WGS sequence"/>
</dbReference>
<name>A0A1V6M0P6_9BACT</name>
<evidence type="ECO:0000313" key="3">
    <source>
        <dbReference type="Proteomes" id="UP000242219"/>
    </source>
</evidence>
<gene>
    <name evidence="2" type="ORF">BIY37_05540</name>
</gene>
<dbReference type="AlphaFoldDB" id="A0A1V6M0P6"/>
<sequence>MRCKTCKEKIVLHIKSYFRVGRTLALWSWPSRITAIVSILIALYAGIGFLALPPLVKTRLIKTLSERTGRNVELNRLRINPFSLSTTLQKLSIYDPDGSRFIGFDELYINFQTSSLFRWTYTFAQLRLTAPYICVKIRKDKTFNFQDLLPSTNDKSKTQQRSLVPLLIQRLIIDHGQTIFEDYSRTTPFREEINDVSISFQNFTTRPNREGLYEFEAITGHGEALKYRGNISMSPLYSKGRLELSGIKLRSLWSYLQDQLNFKITRGELDISGDYEFDATGETPDILVQQGKIDVRSLTVAEKGSDEEIIALPHLIMSGTDIDFRKKSVKVNHVQSGSTTINAVRDEDGSMNLFALFRPKPGKEEDKTLPSDPNPSTGWVFSIGKIEIADYALHMKDHSTKPVANLDLSPINMKLEDVQIGAPGLARIELEAGFNQTGMITIAGNGAIDHPAVDLNVELSKVLIKPFQPYCERYVRLVIEDGAVTTNGHINYSQAGGSPDIHFQGDIAIESARITDPVLAGDILRCERLDLQQVQYQNSPDLLTINEIIARGLYTDIIIGPDRTANVQHILVSAEPLPEKSESRGTAAHRLSVQIGQVSVTDSSMNFADHSLTPRFATGIQDLNGTIKGLSSEQLARAEINLKGYVDKYAPVTIQGKINPLSDQAFTDINMNFQGIELTTFSSYSGKFAGYKIEKGKLTLGLHYKLSEKILIGENHIVMDQFTLGEKVDGPDVTKLPVRLAIAILKDSRGIIDINLPVRGDLNDPKFRFGPLILKTLVNLIVKAATAPFKMLGALVGSEGEELSFVSFAPGSDSLSQEQQAKLSRLAKALANRPQLRLDLRGTAVEAADRQAIAEQAIMAGIRAQKDAASEGTLTEEEQKRLHKLYRETFKKDDPRDLVSPTDAQGIKLPRDVYKAAVAEAARKRLIEKYPVSEDDLRTLARKRAESIKDFMVHQGGIAEPRVFLLDVNTKASALNGEIRMPLALDAH</sequence>
<dbReference type="PROSITE" id="PS00018">
    <property type="entry name" value="EF_HAND_1"/>
    <property type="match status" value="1"/>
</dbReference>
<keyword evidence="1" id="KW-0472">Membrane</keyword>
<dbReference type="EMBL" id="MJUW02000065">
    <property type="protein sequence ID" value="OQD45982.1"/>
    <property type="molecule type" value="Genomic_DNA"/>
</dbReference>
<dbReference type="PANTHER" id="PTHR30441:SF8">
    <property type="entry name" value="DUF748 DOMAIN-CONTAINING PROTEIN"/>
    <property type="match status" value="1"/>
</dbReference>
<evidence type="ECO:0000313" key="2">
    <source>
        <dbReference type="EMBL" id="OQD45982.1"/>
    </source>
</evidence>
<dbReference type="InterPro" id="IPR036737">
    <property type="entry name" value="OmpA-like_sf"/>
</dbReference>
<dbReference type="GO" id="GO:0090313">
    <property type="term" value="P:regulation of protein targeting to membrane"/>
    <property type="evidence" value="ECO:0007669"/>
    <property type="project" value="TreeGrafter"/>
</dbReference>
<accession>A0A1V6M0P6</accession>
<keyword evidence="1" id="KW-0812">Transmembrane</keyword>
<evidence type="ECO:0000256" key="1">
    <source>
        <dbReference type="SAM" id="Phobius"/>
    </source>
</evidence>
<reference evidence="2 3" key="1">
    <citation type="journal article" date="2016" name="Genome Announc.">
        <title>Draft Genome Sequence of the Anaerobic Ammonium-Oxidizing Bacterium 'Candidatus Brocadia sp. 40'.</title>
        <authorList>
            <person name="Ali M."/>
            <person name="Haroon M.F."/>
            <person name="Narita Y."/>
            <person name="Zhang L."/>
            <person name="Rangel Shaw D."/>
            <person name="Okabe S."/>
            <person name="Saikaly P.E."/>
        </authorList>
    </citation>
    <scope>NUCLEOTIDE SEQUENCE [LARGE SCALE GENOMIC DNA]</scope>
    <source>
        <strain evidence="2 3">40</strain>
    </source>
</reference>
<dbReference type="Pfam" id="PF05359">
    <property type="entry name" value="DUF748"/>
    <property type="match status" value="2"/>
</dbReference>
<dbReference type="GO" id="GO:0005886">
    <property type="term" value="C:plasma membrane"/>
    <property type="evidence" value="ECO:0007669"/>
    <property type="project" value="TreeGrafter"/>
</dbReference>
<dbReference type="InterPro" id="IPR008023">
    <property type="entry name" value="DUF748"/>
</dbReference>
<dbReference type="InterPro" id="IPR052894">
    <property type="entry name" value="AsmA-related"/>
</dbReference>
<organism evidence="2 3">
    <name type="scientific">Candidatus Brocadia sapporoensis</name>
    <dbReference type="NCBI Taxonomy" id="392547"/>
    <lineage>
        <taxon>Bacteria</taxon>
        <taxon>Pseudomonadati</taxon>
        <taxon>Planctomycetota</taxon>
        <taxon>Candidatus Brocadiia</taxon>
        <taxon>Candidatus Brocadiales</taxon>
        <taxon>Candidatus Brocadiaceae</taxon>
        <taxon>Candidatus Brocadia</taxon>
    </lineage>
</organism>
<dbReference type="PANTHER" id="PTHR30441">
    <property type="entry name" value="DUF748 DOMAIN-CONTAINING PROTEIN"/>
    <property type="match status" value="1"/>
</dbReference>
<protein>
    <recommendedName>
        <fullName evidence="4">DUF748 domain-containing protein</fullName>
    </recommendedName>
</protein>
<comment type="caution">
    <text evidence="2">The sequence shown here is derived from an EMBL/GenBank/DDBJ whole genome shotgun (WGS) entry which is preliminary data.</text>
</comment>
<evidence type="ECO:0008006" key="4">
    <source>
        <dbReference type="Google" id="ProtNLM"/>
    </source>
</evidence>
<dbReference type="Gene3D" id="3.30.1330.60">
    <property type="entry name" value="OmpA-like domain"/>
    <property type="match status" value="1"/>
</dbReference>
<proteinExistence type="predicted"/>
<dbReference type="InterPro" id="IPR018247">
    <property type="entry name" value="EF_Hand_1_Ca_BS"/>
</dbReference>